<dbReference type="Gene3D" id="3.40.50.300">
    <property type="entry name" value="P-loop containing nucleotide triphosphate hydrolases"/>
    <property type="match status" value="1"/>
</dbReference>
<dbReference type="Gene3D" id="1.10.10.10">
    <property type="entry name" value="Winged helix-like DNA-binding domain superfamily/Winged helix DNA-binding domain"/>
    <property type="match status" value="1"/>
</dbReference>
<dbReference type="EMBL" id="ASRX01000002">
    <property type="protein sequence ID" value="EYF08695.1"/>
    <property type="molecule type" value="Genomic_DNA"/>
</dbReference>
<evidence type="ECO:0000313" key="4">
    <source>
        <dbReference type="Proteomes" id="UP000019678"/>
    </source>
</evidence>
<dbReference type="InterPro" id="IPR049945">
    <property type="entry name" value="AAA_22"/>
</dbReference>
<dbReference type="Proteomes" id="UP000019678">
    <property type="component" value="Unassembled WGS sequence"/>
</dbReference>
<gene>
    <name evidence="3" type="ORF">CAP_2556</name>
</gene>
<dbReference type="AlphaFoldDB" id="A0A017TIL8"/>
<dbReference type="PANTHER" id="PTHR47691">
    <property type="entry name" value="REGULATOR-RELATED"/>
    <property type="match status" value="1"/>
</dbReference>
<comment type="caution">
    <text evidence="3">The sequence shown here is derived from an EMBL/GenBank/DDBJ whole genome shotgun (WGS) entry which is preliminary data.</text>
</comment>
<dbReference type="InterPro" id="IPR003593">
    <property type="entry name" value="AAA+_ATPase"/>
</dbReference>
<feature type="domain" description="AAA+ ATPase" evidence="2">
    <location>
        <begin position="56"/>
        <end position="207"/>
    </location>
</feature>
<evidence type="ECO:0000313" key="3">
    <source>
        <dbReference type="EMBL" id="EYF08695.1"/>
    </source>
</evidence>
<dbReference type="Pfam" id="PF13401">
    <property type="entry name" value="AAA_22"/>
    <property type="match status" value="1"/>
</dbReference>
<dbReference type="RefSeq" id="WP_044234887.1">
    <property type="nucleotide sequence ID" value="NZ_ASRX01000002.1"/>
</dbReference>
<dbReference type="STRING" id="1192034.CAP_2556"/>
<dbReference type="eggNOG" id="COG0457">
    <property type="taxonomic scope" value="Bacteria"/>
</dbReference>
<dbReference type="InterPro" id="IPR036388">
    <property type="entry name" value="WH-like_DNA-bd_sf"/>
</dbReference>
<dbReference type="Gene3D" id="1.25.40.10">
    <property type="entry name" value="Tetratricopeptide repeat domain"/>
    <property type="match status" value="1"/>
</dbReference>
<dbReference type="SMART" id="SM00382">
    <property type="entry name" value="AAA"/>
    <property type="match status" value="1"/>
</dbReference>
<dbReference type="PANTHER" id="PTHR47691:SF3">
    <property type="entry name" value="HTH-TYPE TRANSCRIPTIONAL REGULATOR RV0890C-RELATED"/>
    <property type="match status" value="1"/>
</dbReference>
<dbReference type="InterPro" id="IPR027417">
    <property type="entry name" value="P-loop_NTPase"/>
</dbReference>
<evidence type="ECO:0000259" key="2">
    <source>
        <dbReference type="SMART" id="SM00382"/>
    </source>
</evidence>
<proteinExistence type="predicted"/>
<dbReference type="eggNOG" id="COG3903">
    <property type="taxonomic scope" value="Bacteria"/>
</dbReference>
<organism evidence="3 4">
    <name type="scientific">Chondromyces apiculatus DSM 436</name>
    <dbReference type="NCBI Taxonomy" id="1192034"/>
    <lineage>
        <taxon>Bacteria</taxon>
        <taxon>Pseudomonadati</taxon>
        <taxon>Myxococcota</taxon>
        <taxon>Polyangia</taxon>
        <taxon>Polyangiales</taxon>
        <taxon>Polyangiaceae</taxon>
        <taxon>Chondromyces</taxon>
    </lineage>
</organism>
<feature type="region of interest" description="Disordered" evidence="1">
    <location>
        <begin position="1"/>
        <end position="28"/>
    </location>
</feature>
<dbReference type="GO" id="GO:0016887">
    <property type="term" value="F:ATP hydrolysis activity"/>
    <property type="evidence" value="ECO:0007669"/>
    <property type="project" value="InterPro"/>
</dbReference>
<dbReference type="InterPro" id="IPR011990">
    <property type="entry name" value="TPR-like_helical_dom_sf"/>
</dbReference>
<sequence length="936" mass="101606">MGHSKAFDGPDAMAAPSSRETWRGPPSATASWRVERSSFVGRADSIQQLQEYLEDGARLLTILGAPGLGKTRLLRRLGGMLADEGASVCFCDLTAATTLSGLLGVVARELGVPLTSGATDDDESIQLGRALAARGPSVLLLDNFEQVVAHAEATVGRWLPMAPLAILVVTSRETLKLDEEVCFELQPLALAEGVRLFEDRARLVRPDLVLAGEERQAVVRIVEKLEGIPLAIELAAARVVILLPSEIDARLGSPLGLLRMRRRGAPERHLALERAIDGSFDLLTPWEKAAFAQASIFRGGFSLEAAEAVLDLTPYPGAPPVLDVLEALCQKSLVRRYLPPGKSSRTRFGLFESLRVYADGKLEEGSRREAEARHGRHFVEAAETWAQMASGSAYTVGLERLSLESSNILQIVHRHAEEPALTFRAALALDALLARVGPLQTRLSVLEQVSAGEQTATPAQVLRYLRIRAEAEWMSYRFPEARLDLERALALAQQEGDPRAETATLVALGDLSVYQTDAQTLGVHYRQADAVARRHGDRAAQAEVLSGPDDEELDAVEVQALVEELKDARSRAIALRSLTIRRMVRGRLERSLEAAEMARVAARSTGDPMLEATMASLALMLDLFLGRTQDARELAEASDRLRAMGGGFSHEVALFHLAGFFHGRGELEKVREILDELVSVFASRDYPSARWMLAAYRGALDAEEGRLELAEARFAEACSDAKAEMHPTAYVKIHLLEGFLDLARAHRCAADGRHEEARAHRVAACRRLASLGELLVGVTRLGALTVAPALERAIAAYDAGVFASCPSTPQGGRGSERAPSTPEPDLELDANGRWFRLRKGKRVSLHRRHVMSGILARLAERHATAPGQPSTVAELVEAGWPGERILPSAAANRLHNAVAVLRGLGLRGALCTRDGGYLLDPDIVVHRHHDPPPAKG</sequence>
<dbReference type="SUPFAM" id="SSF52540">
    <property type="entry name" value="P-loop containing nucleoside triphosphate hydrolases"/>
    <property type="match status" value="1"/>
</dbReference>
<dbReference type="OrthoDB" id="9812579at2"/>
<keyword evidence="4" id="KW-1185">Reference proteome</keyword>
<evidence type="ECO:0000256" key="1">
    <source>
        <dbReference type="SAM" id="MobiDB-lite"/>
    </source>
</evidence>
<name>A0A017TIL8_9BACT</name>
<reference evidence="3 4" key="1">
    <citation type="submission" date="2013-05" db="EMBL/GenBank/DDBJ databases">
        <title>Genome assembly of Chondromyces apiculatus DSM 436.</title>
        <authorList>
            <person name="Sharma G."/>
            <person name="Khatri I."/>
            <person name="Kaur C."/>
            <person name="Mayilraj S."/>
            <person name="Subramanian S."/>
        </authorList>
    </citation>
    <scope>NUCLEOTIDE SEQUENCE [LARGE SCALE GENOMIC DNA]</scope>
    <source>
        <strain evidence="3 4">DSM 436</strain>
    </source>
</reference>
<accession>A0A017TIL8</accession>
<protein>
    <recommendedName>
        <fullName evidence="2">AAA+ ATPase domain-containing protein</fullName>
    </recommendedName>
</protein>